<evidence type="ECO:0000256" key="2">
    <source>
        <dbReference type="ARBA" id="ARBA00008896"/>
    </source>
</evidence>
<dbReference type="NCBIfam" id="TIGR00670">
    <property type="entry name" value="asp_carb_tr"/>
    <property type="match status" value="1"/>
</dbReference>
<dbReference type="HAMAP" id="MF_00001">
    <property type="entry name" value="Asp_carb_tr"/>
    <property type="match status" value="1"/>
</dbReference>
<evidence type="ECO:0000256" key="1">
    <source>
        <dbReference type="ARBA" id="ARBA00004852"/>
    </source>
</evidence>
<dbReference type="SUPFAM" id="SSF53671">
    <property type="entry name" value="Aspartate/ornithine carbamoyltransferase"/>
    <property type="match status" value="1"/>
</dbReference>
<evidence type="ECO:0000313" key="12">
    <source>
        <dbReference type="Proteomes" id="UP000595703"/>
    </source>
</evidence>
<dbReference type="EC" id="2.1.3.2" evidence="7"/>
<comment type="pathway">
    <text evidence="1 7">Pyrimidine metabolism; UMP biosynthesis via de novo pathway; (S)-dihydroorotate from bicarbonate: step 2/3.</text>
</comment>
<dbReference type="InterPro" id="IPR006130">
    <property type="entry name" value="Asp/Orn_carbamoylTrfase"/>
</dbReference>
<dbReference type="Pfam" id="PF00185">
    <property type="entry name" value="OTCace"/>
    <property type="match status" value="1"/>
</dbReference>
<feature type="compositionally biased region" description="Low complexity" evidence="8">
    <location>
        <begin position="315"/>
        <end position="341"/>
    </location>
</feature>
<feature type="region of interest" description="Disordered" evidence="8">
    <location>
        <begin position="315"/>
        <end position="354"/>
    </location>
</feature>
<keyword evidence="3 7" id="KW-0808">Transferase</keyword>
<feature type="binding site" evidence="7">
    <location>
        <position position="138"/>
    </location>
    <ligand>
        <name>carbamoyl phosphate</name>
        <dbReference type="ChEBI" id="CHEBI:58228"/>
    </ligand>
</feature>
<feature type="binding site" evidence="7">
    <location>
        <position position="83"/>
    </location>
    <ligand>
        <name>L-aspartate</name>
        <dbReference type="ChEBI" id="CHEBI:29991"/>
    </ligand>
</feature>
<feature type="domain" description="Aspartate/ornithine carbamoyltransferase carbamoyl-P binding" evidence="10">
    <location>
        <begin position="3"/>
        <end position="147"/>
    </location>
</feature>
<dbReference type="PANTHER" id="PTHR45753:SF6">
    <property type="entry name" value="ASPARTATE CARBAMOYLTRANSFERASE"/>
    <property type="match status" value="1"/>
</dbReference>
<accession>A0A7U3UNW5</accession>
<dbReference type="FunFam" id="3.40.50.1370:FF:000012">
    <property type="entry name" value="Aspartate carbamoyltransferase"/>
    <property type="match status" value="1"/>
</dbReference>
<comment type="function">
    <text evidence="5 7">Catalyzes the condensation of carbamoyl phosphate and aspartate to form carbamoyl aspartate and inorganic phosphate, the committed step in the de novo pyrimidine nucleotide biosynthesis pathway.</text>
</comment>
<reference evidence="11 12" key="2">
    <citation type="journal article" date="2011" name="J. Antibiot.">
        <title>Furaquinocins I and J: novel polyketide isoprenoid hybrid compounds from Streptomyces reveromyceticus SN-593.</title>
        <authorList>
            <person name="Panthee S."/>
            <person name="Takahashi S."/>
            <person name="Takagi H."/>
            <person name="Nogawa T."/>
            <person name="Oowada E."/>
            <person name="Uramoto M."/>
            <person name="Osada H."/>
        </authorList>
    </citation>
    <scope>NUCLEOTIDE SEQUENCE [LARGE SCALE GENOMIC DNA]</scope>
    <source>
        <strain evidence="11 12">SN-593</strain>
    </source>
</reference>
<gene>
    <name evidence="7" type="primary">pyrB</name>
    <name evidence="11" type="ORF">RVR_1089</name>
</gene>
<dbReference type="InterPro" id="IPR002082">
    <property type="entry name" value="Asp_carbamoyltransf"/>
</dbReference>
<evidence type="ECO:0000313" key="11">
    <source>
        <dbReference type="EMBL" id="BBA95986.1"/>
    </source>
</evidence>
<dbReference type="UniPathway" id="UPA00070">
    <property type="reaction ID" value="UER00116"/>
</dbReference>
<dbReference type="Pfam" id="PF02729">
    <property type="entry name" value="OTCace_N"/>
    <property type="match status" value="1"/>
</dbReference>
<dbReference type="PANTHER" id="PTHR45753">
    <property type="entry name" value="ORNITHINE CARBAMOYLTRANSFERASE, MITOCHONDRIAL"/>
    <property type="match status" value="1"/>
</dbReference>
<evidence type="ECO:0000256" key="3">
    <source>
        <dbReference type="ARBA" id="ARBA00022679"/>
    </source>
</evidence>
<evidence type="ECO:0000259" key="10">
    <source>
        <dbReference type="Pfam" id="PF02729"/>
    </source>
</evidence>
<comment type="catalytic activity">
    <reaction evidence="6 7">
        <text>carbamoyl phosphate + L-aspartate = N-carbamoyl-L-aspartate + phosphate + H(+)</text>
        <dbReference type="Rhea" id="RHEA:20013"/>
        <dbReference type="ChEBI" id="CHEBI:15378"/>
        <dbReference type="ChEBI" id="CHEBI:29991"/>
        <dbReference type="ChEBI" id="CHEBI:32814"/>
        <dbReference type="ChEBI" id="CHEBI:43474"/>
        <dbReference type="ChEBI" id="CHEBI:58228"/>
        <dbReference type="EC" id="2.1.3.2"/>
    </reaction>
</comment>
<comment type="subunit">
    <text evidence="7">Heterododecamer (2C3:3R2) of six catalytic PyrB chains organized as two trimers (C3), and six regulatory PyrI chains organized as three dimers (R2).</text>
</comment>
<evidence type="ECO:0000256" key="6">
    <source>
        <dbReference type="ARBA" id="ARBA00048859"/>
    </source>
</evidence>
<feature type="binding site" evidence="7">
    <location>
        <position position="267"/>
    </location>
    <ligand>
        <name>carbamoyl phosphate</name>
        <dbReference type="ChEBI" id="CHEBI:58228"/>
    </ligand>
</feature>
<feature type="domain" description="Aspartate/ornithine carbamoyltransferase Asp/Orn-binding" evidence="9">
    <location>
        <begin position="159"/>
        <end position="305"/>
    </location>
</feature>
<evidence type="ECO:0000256" key="8">
    <source>
        <dbReference type="SAM" id="MobiDB-lite"/>
    </source>
</evidence>
<dbReference type="FunFam" id="3.40.50.1370:FF:000007">
    <property type="entry name" value="Aspartate carbamoyltransferase"/>
    <property type="match status" value="1"/>
</dbReference>
<dbReference type="GO" id="GO:0016597">
    <property type="term" value="F:amino acid binding"/>
    <property type="evidence" value="ECO:0007669"/>
    <property type="project" value="InterPro"/>
</dbReference>
<dbReference type="AlphaFoldDB" id="A0A7U3UNW5"/>
<evidence type="ECO:0000256" key="7">
    <source>
        <dbReference type="HAMAP-Rule" id="MF_00001"/>
    </source>
</evidence>
<dbReference type="InterPro" id="IPR006132">
    <property type="entry name" value="Asp/Orn_carbamoyltranf_P-bd"/>
</dbReference>
<proteinExistence type="inferred from homology"/>
<name>A0A7U3UNW5_9ACTN</name>
<feature type="binding site" evidence="7">
    <location>
        <position position="172"/>
    </location>
    <ligand>
        <name>L-aspartate</name>
        <dbReference type="ChEBI" id="CHEBI:29991"/>
    </ligand>
</feature>
<keyword evidence="12" id="KW-1185">Reference proteome</keyword>
<dbReference type="Gene3D" id="3.40.50.1370">
    <property type="entry name" value="Aspartate/ornithine carbamoyltransferase"/>
    <property type="match status" value="2"/>
</dbReference>
<sequence>MKRHLISAADLTRDDAILVLDTAEEMARVADRPIKKLPTLRGRTVVNLFFEDSTRTRISFEAAAKRLSADVINFSAKGSSVSKGESLKDTALTLEAMGADAVVIRHHFSGAPHRLATSGWINASVVNAGDGTHEHPTQALLDALTMRRHLSGVGRDLEGRRITIVGDVLHSRVARSNVLLLTTLGAEVTLVAPPTLLPIGVETWPCRVSYDLDAVLATSDAVMMLRVQRERMNAAFFPTEREYARRYGLDGLRMAALPEHAIVMHPGPMNRGMEITAEVADSPRCTAVEQVANGVSTRMAVLYLLLGGSEPAIAPAARPDNTPAAPAAPAVPDTPTAVEPAGPDTEAARTEENK</sequence>
<dbReference type="GO" id="GO:0004070">
    <property type="term" value="F:aspartate carbamoyltransferase activity"/>
    <property type="evidence" value="ECO:0007669"/>
    <property type="project" value="UniProtKB-UniRule"/>
</dbReference>
<dbReference type="InterPro" id="IPR006131">
    <property type="entry name" value="Asp_carbamoyltransf_Asp/Orn-bd"/>
</dbReference>
<feature type="binding site" evidence="7">
    <location>
        <position position="55"/>
    </location>
    <ligand>
        <name>carbamoyl phosphate</name>
        <dbReference type="ChEBI" id="CHEBI:58228"/>
    </ligand>
</feature>
<organism evidence="11 12">
    <name type="scientific">Actinacidiphila reveromycinica</name>
    <dbReference type="NCBI Taxonomy" id="659352"/>
    <lineage>
        <taxon>Bacteria</taxon>
        <taxon>Bacillati</taxon>
        <taxon>Actinomycetota</taxon>
        <taxon>Actinomycetes</taxon>
        <taxon>Kitasatosporales</taxon>
        <taxon>Streptomycetaceae</taxon>
        <taxon>Actinacidiphila</taxon>
    </lineage>
</organism>
<evidence type="ECO:0000259" key="9">
    <source>
        <dbReference type="Pfam" id="PF00185"/>
    </source>
</evidence>
<dbReference type="KEGG" id="arev:RVR_1089"/>
<dbReference type="GO" id="GO:0044205">
    <property type="term" value="P:'de novo' UMP biosynthetic process"/>
    <property type="evidence" value="ECO:0007669"/>
    <property type="project" value="UniProtKB-UniRule"/>
</dbReference>
<reference evidence="11 12" key="4">
    <citation type="journal article" date="2020" name="Sci. Rep.">
        <title>beta-carboline chemical signals induce reveromycin production through a LuxR family regulator in Streptomyces sp. SN-593.</title>
        <authorList>
            <person name="Panthee S."/>
            <person name="Kito N."/>
            <person name="Hayashi T."/>
            <person name="Shimizu T."/>
            <person name="Ishikawa J."/>
            <person name="Hamamoto H."/>
            <person name="Osada H."/>
            <person name="Takahashi S."/>
        </authorList>
    </citation>
    <scope>NUCLEOTIDE SEQUENCE [LARGE SCALE GENOMIC DNA]</scope>
    <source>
        <strain evidence="11 12">SN-593</strain>
    </source>
</reference>
<dbReference type="GO" id="GO:0005829">
    <property type="term" value="C:cytosol"/>
    <property type="evidence" value="ECO:0007669"/>
    <property type="project" value="TreeGrafter"/>
</dbReference>
<feature type="binding site" evidence="7">
    <location>
        <position position="135"/>
    </location>
    <ligand>
        <name>carbamoyl phosphate</name>
        <dbReference type="ChEBI" id="CHEBI:58228"/>
    </ligand>
</feature>
<reference evidence="11 12" key="3">
    <citation type="journal article" date="2011" name="Nat. Chem. Biol.">
        <title>Reveromycin A biosynthesis uses RevG and RevJ for stereospecific spiroacetal formation.</title>
        <authorList>
            <person name="Takahashi S."/>
            <person name="Toyoda A."/>
            <person name="Sekiyama Y."/>
            <person name="Takagi H."/>
            <person name="Nogawa T."/>
            <person name="Uramoto M."/>
            <person name="Suzuki R."/>
            <person name="Koshino H."/>
            <person name="Kumano T."/>
            <person name="Panthee S."/>
            <person name="Dairi T."/>
            <person name="Ishikawa J."/>
            <person name="Ikeda H."/>
            <person name="Sakaki Y."/>
            <person name="Osada H."/>
        </authorList>
    </citation>
    <scope>NUCLEOTIDE SEQUENCE [LARGE SCALE GENOMIC DNA]</scope>
    <source>
        <strain evidence="11 12">SN-593</strain>
    </source>
</reference>
<dbReference type="RefSeq" id="WP_202232486.1">
    <property type="nucleotide sequence ID" value="NZ_AP018365.1"/>
</dbReference>
<dbReference type="GO" id="GO:0006207">
    <property type="term" value="P:'de novo' pyrimidine nucleobase biosynthetic process"/>
    <property type="evidence" value="ECO:0007669"/>
    <property type="project" value="InterPro"/>
</dbReference>
<dbReference type="NCBIfam" id="NF002032">
    <property type="entry name" value="PRK00856.1"/>
    <property type="match status" value="1"/>
</dbReference>
<dbReference type="GO" id="GO:0006520">
    <property type="term" value="P:amino acid metabolic process"/>
    <property type="evidence" value="ECO:0007669"/>
    <property type="project" value="InterPro"/>
</dbReference>
<feature type="binding site" evidence="7">
    <location>
        <position position="268"/>
    </location>
    <ligand>
        <name>carbamoyl phosphate</name>
        <dbReference type="ChEBI" id="CHEBI:58228"/>
    </ligand>
</feature>
<dbReference type="InterPro" id="IPR036901">
    <property type="entry name" value="Asp/Orn_carbamoylTrfase_sf"/>
</dbReference>
<keyword evidence="4 7" id="KW-0665">Pyrimidine biosynthesis</keyword>
<evidence type="ECO:0000256" key="5">
    <source>
        <dbReference type="ARBA" id="ARBA00043884"/>
    </source>
</evidence>
<dbReference type="PROSITE" id="PS00097">
    <property type="entry name" value="CARBAMOYLTRANSFERASE"/>
    <property type="match status" value="1"/>
</dbReference>
<feature type="binding site" evidence="7">
    <location>
        <position position="226"/>
    </location>
    <ligand>
        <name>L-aspartate</name>
        <dbReference type="ChEBI" id="CHEBI:29991"/>
    </ligand>
</feature>
<dbReference type="PRINTS" id="PR00100">
    <property type="entry name" value="AOTCASE"/>
</dbReference>
<comment type="similarity">
    <text evidence="2 7">Belongs to the aspartate/ornithine carbamoyltransferase superfamily. ATCase family.</text>
</comment>
<reference evidence="11 12" key="1">
    <citation type="journal article" date="2010" name="J. Bacteriol.">
        <title>Biochemical characterization of a novel indole prenyltransferase from Streptomyces sp. SN-593.</title>
        <authorList>
            <person name="Takahashi S."/>
            <person name="Takagi H."/>
            <person name="Toyoda A."/>
            <person name="Uramoto M."/>
            <person name="Nogawa T."/>
            <person name="Ueki M."/>
            <person name="Sakaki Y."/>
            <person name="Osada H."/>
        </authorList>
    </citation>
    <scope>NUCLEOTIDE SEQUENCE [LARGE SCALE GENOMIC DNA]</scope>
    <source>
        <strain evidence="11 12">SN-593</strain>
    </source>
</reference>
<protein>
    <recommendedName>
        <fullName evidence="7">Aspartate carbamoyltransferase</fullName>
        <ecNumber evidence="7">2.1.3.2</ecNumber>
    </recommendedName>
    <alternativeName>
        <fullName evidence="7">Aspartate transcarbamylase</fullName>
        <shortName evidence="7">ATCase</shortName>
    </alternativeName>
</protein>
<feature type="binding site" evidence="7">
    <location>
        <position position="105"/>
    </location>
    <ligand>
        <name>carbamoyl phosphate</name>
        <dbReference type="ChEBI" id="CHEBI:58228"/>
    </ligand>
</feature>
<dbReference type="EMBL" id="AP018365">
    <property type="protein sequence ID" value="BBA95986.1"/>
    <property type="molecule type" value="Genomic_DNA"/>
</dbReference>
<evidence type="ECO:0000256" key="4">
    <source>
        <dbReference type="ARBA" id="ARBA00022975"/>
    </source>
</evidence>
<dbReference type="Proteomes" id="UP000595703">
    <property type="component" value="Chromosome"/>
</dbReference>
<dbReference type="PRINTS" id="PR00101">
    <property type="entry name" value="ATCASE"/>
</dbReference>
<feature type="binding site" evidence="7">
    <location>
        <position position="56"/>
    </location>
    <ligand>
        <name>carbamoyl phosphate</name>
        <dbReference type="ChEBI" id="CHEBI:58228"/>
    </ligand>
</feature>